<dbReference type="PANTHER" id="PTHR11632">
    <property type="entry name" value="SUCCINATE DEHYDROGENASE 2 FLAVOPROTEIN SUBUNIT"/>
    <property type="match status" value="1"/>
</dbReference>
<keyword evidence="2" id="KW-0560">Oxidoreductase</keyword>
<feature type="domain" description="FAD-dependent oxidoreductase 2 FAD-binding" evidence="4">
    <location>
        <begin position="70"/>
        <end position="330"/>
    </location>
</feature>
<evidence type="ECO:0000259" key="4">
    <source>
        <dbReference type="Pfam" id="PF00890"/>
    </source>
</evidence>
<dbReference type="AlphaFoldDB" id="A0A918LBL0"/>
<dbReference type="InterPro" id="IPR037099">
    <property type="entry name" value="Fum_R/Succ_DH_flav-like_C_sf"/>
</dbReference>
<dbReference type="EMBL" id="BMTL01000055">
    <property type="protein sequence ID" value="GGS28423.1"/>
    <property type="molecule type" value="Genomic_DNA"/>
</dbReference>
<reference evidence="6" key="2">
    <citation type="submission" date="2020-09" db="EMBL/GenBank/DDBJ databases">
        <authorList>
            <person name="Sun Q."/>
            <person name="Ohkuma M."/>
        </authorList>
    </citation>
    <scope>NUCLEOTIDE SEQUENCE</scope>
    <source>
        <strain evidence="6">JCM 4386</strain>
    </source>
</reference>
<protein>
    <submittedName>
        <fullName evidence="6">Oxidoreductase</fullName>
    </submittedName>
</protein>
<dbReference type="InterPro" id="IPR036188">
    <property type="entry name" value="FAD/NAD-bd_sf"/>
</dbReference>
<dbReference type="InterPro" id="IPR030664">
    <property type="entry name" value="SdhA/FrdA/AprA"/>
</dbReference>
<feature type="region of interest" description="Disordered" evidence="3">
    <location>
        <begin position="1"/>
        <end position="86"/>
    </location>
</feature>
<keyword evidence="1" id="KW-0285">Flavoprotein</keyword>
<dbReference type="Pfam" id="PF00890">
    <property type="entry name" value="FAD_binding_2"/>
    <property type="match status" value="1"/>
</dbReference>
<evidence type="ECO:0000256" key="3">
    <source>
        <dbReference type="SAM" id="MobiDB-lite"/>
    </source>
</evidence>
<organism evidence="6 7">
    <name type="scientific">Streptomyces humidus</name>
    <dbReference type="NCBI Taxonomy" id="52259"/>
    <lineage>
        <taxon>Bacteria</taxon>
        <taxon>Bacillati</taxon>
        <taxon>Actinomycetota</taxon>
        <taxon>Actinomycetes</taxon>
        <taxon>Kitasatosporales</taxon>
        <taxon>Streptomycetaceae</taxon>
        <taxon>Streptomyces</taxon>
    </lineage>
</organism>
<accession>A0A918LBL0</accession>
<reference evidence="6" key="1">
    <citation type="journal article" date="2014" name="Int. J. Syst. Evol. Microbiol.">
        <title>Complete genome sequence of Corynebacterium casei LMG S-19264T (=DSM 44701T), isolated from a smear-ripened cheese.</title>
        <authorList>
            <consortium name="US DOE Joint Genome Institute (JGI-PGF)"/>
            <person name="Walter F."/>
            <person name="Albersmeier A."/>
            <person name="Kalinowski J."/>
            <person name="Ruckert C."/>
        </authorList>
    </citation>
    <scope>NUCLEOTIDE SEQUENCE</scope>
    <source>
        <strain evidence="6">JCM 4386</strain>
    </source>
</reference>
<sequence>MVTPRAGDATPAGAASEHAEWAPAPARRGETRERHSADTSRQSRSPAAPPTERIAPRAAVLPIDGVEPRGRHTGRTDSTSTTRLTGPDLHRTLRVRGRQLAIPVLPHVYVTRLLVDNGTVFGAYGFGLVDGSRHLVHADAVVLATGGHTRIRRTRPRAATRTPAAPSGSPPRPVPGLRDPDLVRFHPFGLIEPDHTAGMPVSNSAQHAGGVLLNNLGERFMTRYGPERMELSDQETVTRASCTEIQEGRGSRSGGVWLALSHLPGDTVSARLPRLRRTLLELQMPDITRDPVEVVPTACISLDSIWVKTQDHSTDVDGLSAVGEAVGGSHRPEEDSLSQVLTHGRIAGRAALEHSARLTGPRHSPAATRAAEADVLSLVATGGDHHARALHHAVRRVMADHAGVVRDEAGLVAGSTALDEIETRTADIGVHIDIGGFSDLAHAYDLRSAVLAARATLQCARERLGPHGRHHRSDRSGSAPALPDATAWSATTGVRRTPLWPAPTGIIETWRDASDDAGPTV</sequence>
<evidence type="ECO:0000256" key="1">
    <source>
        <dbReference type="ARBA" id="ARBA00022630"/>
    </source>
</evidence>
<dbReference type="GO" id="GO:0033765">
    <property type="term" value="F:steroid dehydrogenase activity, acting on the CH-CH group of donors"/>
    <property type="evidence" value="ECO:0007669"/>
    <property type="project" value="UniProtKB-ARBA"/>
</dbReference>
<dbReference type="InterPro" id="IPR003953">
    <property type="entry name" value="FAD-dep_OxRdtase_2_FAD-bd"/>
</dbReference>
<dbReference type="Gene3D" id="3.50.50.60">
    <property type="entry name" value="FAD/NAD(P)-binding domain"/>
    <property type="match status" value="1"/>
</dbReference>
<dbReference type="InterPro" id="IPR015939">
    <property type="entry name" value="Fum_Rdtase/Succ_DH_flav-like_C"/>
</dbReference>
<dbReference type="RefSeq" id="WP_190154122.1">
    <property type="nucleotide sequence ID" value="NZ_BMTL01000055.1"/>
</dbReference>
<dbReference type="SUPFAM" id="SSF46977">
    <property type="entry name" value="Succinate dehydrogenase/fumarate reductase flavoprotein C-terminal domain"/>
    <property type="match status" value="1"/>
</dbReference>
<dbReference type="SUPFAM" id="SSF56425">
    <property type="entry name" value="Succinate dehydrogenase/fumarate reductase flavoprotein, catalytic domain"/>
    <property type="match status" value="1"/>
</dbReference>
<feature type="compositionally biased region" description="Basic and acidic residues" evidence="3">
    <location>
        <begin position="27"/>
        <end position="38"/>
    </location>
</feature>
<feature type="region of interest" description="Disordered" evidence="3">
    <location>
        <begin position="464"/>
        <end position="487"/>
    </location>
</feature>
<keyword evidence="7" id="KW-1185">Reference proteome</keyword>
<dbReference type="SUPFAM" id="SSF51905">
    <property type="entry name" value="FAD/NAD(P)-binding domain"/>
    <property type="match status" value="1"/>
</dbReference>
<dbReference type="PANTHER" id="PTHR11632:SF51">
    <property type="entry name" value="SUCCINATE DEHYDROGENASE [UBIQUINONE] FLAVOPROTEIN SUBUNIT, MITOCHONDRIAL"/>
    <property type="match status" value="1"/>
</dbReference>
<evidence type="ECO:0000313" key="7">
    <source>
        <dbReference type="Proteomes" id="UP000606194"/>
    </source>
</evidence>
<evidence type="ECO:0000259" key="5">
    <source>
        <dbReference type="Pfam" id="PF02910"/>
    </source>
</evidence>
<proteinExistence type="predicted"/>
<dbReference type="Gene3D" id="3.90.700.10">
    <property type="entry name" value="Succinate dehydrogenase/fumarate reductase flavoprotein, catalytic domain"/>
    <property type="match status" value="1"/>
</dbReference>
<dbReference type="InterPro" id="IPR027477">
    <property type="entry name" value="Succ_DH/fumarate_Rdtase_cat_sf"/>
</dbReference>
<feature type="region of interest" description="Disordered" evidence="3">
    <location>
        <begin position="152"/>
        <end position="177"/>
    </location>
</feature>
<evidence type="ECO:0000256" key="2">
    <source>
        <dbReference type="ARBA" id="ARBA00023002"/>
    </source>
</evidence>
<feature type="domain" description="Fumarate reductase/succinate dehydrogenase flavoprotein-like C-terminal" evidence="5">
    <location>
        <begin position="392"/>
        <end position="476"/>
    </location>
</feature>
<dbReference type="Gene3D" id="1.20.58.100">
    <property type="entry name" value="Fumarate reductase/succinate dehydrogenase flavoprotein-like, C-terminal domain"/>
    <property type="match status" value="1"/>
</dbReference>
<dbReference type="Proteomes" id="UP000606194">
    <property type="component" value="Unassembled WGS sequence"/>
</dbReference>
<name>A0A918LBL0_9ACTN</name>
<evidence type="ECO:0000313" key="6">
    <source>
        <dbReference type="EMBL" id="GGS28423.1"/>
    </source>
</evidence>
<gene>
    <name evidence="6" type="ORF">GCM10010269_78920</name>
</gene>
<comment type="caution">
    <text evidence="6">The sequence shown here is derived from an EMBL/GenBank/DDBJ whole genome shotgun (WGS) entry which is preliminary data.</text>
</comment>
<dbReference type="Pfam" id="PF02910">
    <property type="entry name" value="Succ_DH_flav_C"/>
    <property type="match status" value="1"/>
</dbReference>